<protein>
    <submittedName>
        <fullName evidence="1">Uncharacterized protein</fullName>
    </submittedName>
</protein>
<sequence>MDQKVGGTYSKFYVTLEGSGSDFTETSVTCEDAEGLKADDPMHCFAYFTGLTADTDYAMSVNPSTDGTNDIKDNTVTLTKTHTPKSAKNLGEKNIRLTSFNILWQNNLRNADIDICFKHHDISELSKFQAILINKHGQTQKINEANMKNGNEVCISASNLDIGSFHLDDLITLVVIKRGEDGFSVLASGHTEVSFVGNQIIH</sequence>
<evidence type="ECO:0000313" key="2">
    <source>
        <dbReference type="Proteomes" id="UP001497623"/>
    </source>
</evidence>
<evidence type="ECO:0000313" key="1">
    <source>
        <dbReference type="EMBL" id="CAL4108581.1"/>
    </source>
</evidence>
<keyword evidence="2" id="KW-1185">Reference proteome</keyword>
<reference evidence="1 2" key="1">
    <citation type="submission" date="2024-05" db="EMBL/GenBank/DDBJ databases">
        <authorList>
            <person name="Wallberg A."/>
        </authorList>
    </citation>
    <scope>NUCLEOTIDE SEQUENCE [LARGE SCALE GENOMIC DNA]</scope>
</reference>
<dbReference type="EMBL" id="CAXKWB010013798">
    <property type="protein sequence ID" value="CAL4108581.1"/>
    <property type="molecule type" value="Genomic_DNA"/>
</dbReference>
<gene>
    <name evidence="1" type="ORF">MNOR_LOCUS18929</name>
</gene>
<proteinExistence type="predicted"/>
<organism evidence="1 2">
    <name type="scientific">Meganyctiphanes norvegica</name>
    <name type="common">Northern krill</name>
    <name type="synonym">Thysanopoda norvegica</name>
    <dbReference type="NCBI Taxonomy" id="48144"/>
    <lineage>
        <taxon>Eukaryota</taxon>
        <taxon>Metazoa</taxon>
        <taxon>Ecdysozoa</taxon>
        <taxon>Arthropoda</taxon>
        <taxon>Crustacea</taxon>
        <taxon>Multicrustacea</taxon>
        <taxon>Malacostraca</taxon>
        <taxon>Eumalacostraca</taxon>
        <taxon>Eucarida</taxon>
        <taxon>Euphausiacea</taxon>
        <taxon>Euphausiidae</taxon>
        <taxon>Meganyctiphanes</taxon>
    </lineage>
</organism>
<dbReference type="AlphaFoldDB" id="A0AAV2R247"/>
<dbReference type="Proteomes" id="UP001497623">
    <property type="component" value="Unassembled WGS sequence"/>
</dbReference>
<name>A0AAV2R247_MEGNR</name>
<accession>A0AAV2R247</accession>
<comment type="caution">
    <text evidence="1">The sequence shown here is derived from an EMBL/GenBank/DDBJ whole genome shotgun (WGS) entry which is preliminary data.</text>
</comment>